<dbReference type="Pfam" id="PF01066">
    <property type="entry name" value="CDP-OH_P_transf"/>
    <property type="match status" value="1"/>
</dbReference>
<feature type="binding site" evidence="2">
    <location>
        <position position="64"/>
    </location>
    <ligand>
        <name>Mg(2+)</name>
        <dbReference type="ChEBI" id="CHEBI:18420"/>
        <label>1</label>
    </ligand>
</feature>
<keyword evidence="2" id="KW-0460">Magnesium</keyword>
<comment type="caution">
    <text evidence="4">The sequence shown here is derived from an EMBL/GenBank/DDBJ whole genome shotgun (WGS) entry which is preliminary data.</text>
</comment>
<dbReference type="Gene3D" id="1.20.120.1760">
    <property type="match status" value="1"/>
</dbReference>
<dbReference type="PATRIC" id="fig|47311.3.peg.1588"/>
<feature type="transmembrane region" description="Helical" evidence="2">
    <location>
        <begin position="164"/>
        <end position="182"/>
    </location>
</feature>
<comment type="cofactor">
    <cofactor evidence="2">
        <name>Mn(2+)</name>
        <dbReference type="ChEBI" id="CHEBI:29035"/>
    </cofactor>
    <cofactor evidence="2">
        <name>Mg(2+)</name>
        <dbReference type="ChEBI" id="CHEBI:18420"/>
    </cofactor>
    <text evidence="2">Binds 2 Mg(2+) or Mn(2+) ions per subunit.</text>
</comment>
<dbReference type="NCBIfam" id="NF040950">
    <property type="entry name" value="archin_ph_syn"/>
    <property type="match status" value="1"/>
</dbReference>
<dbReference type="UniPathway" id="UPA00085"/>
<dbReference type="Proteomes" id="UP000077275">
    <property type="component" value="Unassembled WGS sequence"/>
</dbReference>
<feature type="active site" description="Proton acceptor" evidence="2">
    <location>
        <position position="86"/>
    </location>
</feature>
<keyword evidence="2" id="KW-0464">Manganese</keyword>
<dbReference type="GO" id="GO:0005886">
    <property type="term" value="C:plasma membrane"/>
    <property type="evidence" value="ECO:0007669"/>
    <property type="project" value="UniProtKB-SubCell"/>
</dbReference>
<keyword evidence="2" id="KW-1003">Cell membrane</keyword>
<keyword evidence="2" id="KW-0444">Lipid biosynthesis</keyword>
<keyword evidence="2" id="KW-1208">Phospholipid metabolism</keyword>
<feature type="binding site" evidence="2">
    <location>
        <position position="61"/>
    </location>
    <ligand>
        <name>Mg(2+)</name>
        <dbReference type="ChEBI" id="CHEBI:18420"/>
        <label>2</label>
    </ligand>
</feature>
<feature type="transmembrane region" description="Helical" evidence="2">
    <location>
        <begin position="91"/>
        <end position="120"/>
    </location>
</feature>
<feature type="binding site" evidence="2">
    <location>
        <position position="82"/>
    </location>
    <ligand>
        <name>Mg(2+)</name>
        <dbReference type="ChEBI" id="CHEBI:18420"/>
        <label>2</label>
    </ligand>
</feature>
<dbReference type="EC" id="2.7.8.39" evidence="2"/>
<evidence type="ECO:0000256" key="1">
    <source>
        <dbReference type="ARBA" id="ARBA00022679"/>
    </source>
</evidence>
<comment type="similarity">
    <text evidence="2 3">Belongs to the CDP-alcohol phosphatidyltransferase class-I family.</text>
</comment>
<dbReference type="RefSeq" id="WP_067260025.1">
    <property type="nucleotide sequence ID" value="NZ_LWMW01000117.1"/>
</dbReference>
<feature type="binding site" evidence="2">
    <location>
        <position position="86"/>
    </location>
    <ligand>
        <name>Mg(2+)</name>
        <dbReference type="ChEBI" id="CHEBI:18420"/>
        <label>2</label>
    </ligand>
</feature>
<evidence type="ECO:0000256" key="3">
    <source>
        <dbReference type="RuleBase" id="RU003750"/>
    </source>
</evidence>
<dbReference type="InterPro" id="IPR044270">
    <property type="entry name" value="AIP_synthase"/>
</dbReference>
<comment type="catalytic activity">
    <reaction evidence="2">
        <text>CDP-2,3-bis-O-(phytanyl)-sn-glycerol + 1D-myo-inositol 3-phosphate = saturated 1-archaetidyl-1D-myo-inositol 3-phosphate + CMP + H(+)</text>
        <dbReference type="Rhea" id="RHEA:36823"/>
        <dbReference type="ChEBI" id="CHEBI:15378"/>
        <dbReference type="ChEBI" id="CHEBI:58401"/>
        <dbReference type="ChEBI" id="CHEBI:60377"/>
        <dbReference type="ChEBI" id="CHEBI:74004"/>
        <dbReference type="ChEBI" id="CHEBI:74006"/>
        <dbReference type="EC" id="2.7.8.39"/>
    </reaction>
</comment>
<keyword evidence="5" id="KW-1185">Reference proteome</keyword>
<feature type="binding site" evidence="2">
    <location>
        <position position="61"/>
    </location>
    <ligand>
        <name>Mg(2+)</name>
        <dbReference type="ChEBI" id="CHEBI:18420"/>
        <label>1</label>
    </ligand>
</feature>
<evidence type="ECO:0000256" key="2">
    <source>
        <dbReference type="HAMAP-Rule" id="MF_02242"/>
    </source>
</evidence>
<keyword evidence="2" id="KW-0812">Transmembrane</keyword>
<dbReference type="InterPro" id="IPR048254">
    <property type="entry name" value="CDP_ALCOHOL_P_TRANSF_CS"/>
</dbReference>
<dbReference type="InterPro" id="IPR000462">
    <property type="entry name" value="CDP-OH_P_trans"/>
</dbReference>
<dbReference type="GO" id="GO:0000287">
    <property type="term" value="F:magnesium ion binding"/>
    <property type="evidence" value="ECO:0007669"/>
    <property type="project" value="UniProtKB-UniRule"/>
</dbReference>
<accession>A0A166DD09</accession>
<dbReference type="GO" id="GO:0008654">
    <property type="term" value="P:phospholipid biosynthetic process"/>
    <property type="evidence" value="ECO:0007669"/>
    <property type="project" value="UniProtKB-UniRule"/>
</dbReference>
<dbReference type="STRING" id="47311.MBCUT_14550"/>
<comment type="subcellular location">
    <subcellularLocation>
        <location evidence="2">Cell membrane</location>
        <topology evidence="2">Multi-pass membrane protein</topology>
    </subcellularLocation>
</comment>
<keyword evidence="2" id="KW-0472">Membrane</keyword>
<comment type="function">
    <text evidence="2">Catalyzes the formation of archaetidylinositol phosphate (AIP) from CDP-archaeol (CDP-ArOH or CDP-2,3-bis-(O-phytanyl)-sn-glycerol) and 1L-myo-inositol 1-phosphate (IP or 1D-myo-inositol 3-phosphate). AIP is a precursor of archaetidyl-myo-inositol (AI), an ether-type inositol phospholipid ubiquitously distributed in archaea membranes and essential for glycolipid biosynthesis in archaea.</text>
</comment>
<keyword evidence="2" id="KW-0443">Lipid metabolism</keyword>
<evidence type="ECO:0000313" key="4">
    <source>
        <dbReference type="EMBL" id="KZX15460.1"/>
    </source>
</evidence>
<dbReference type="OrthoDB" id="9904at2157"/>
<gene>
    <name evidence="4" type="primary">pgsA1</name>
    <name evidence="4" type="ORF">MBCUT_14550</name>
</gene>
<dbReference type="InterPro" id="IPR054868">
    <property type="entry name" value="archin_ph_syn"/>
</dbReference>
<comment type="pathway">
    <text evidence="2">Lipid metabolism; phospholipid metabolism.</text>
</comment>
<evidence type="ECO:0000313" key="5">
    <source>
        <dbReference type="Proteomes" id="UP000077275"/>
    </source>
</evidence>
<feature type="binding site" evidence="2">
    <location>
        <position position="82"/>
    </location>
    <ligand>
        <name>Mg(2+)</name>
        <dbReference type="ChEBI" id="CHEBI:18420"/>
        <label>1</label>
    </ligand>
</feature>
<protein>
    <recommendedName>
        <fullName evidence="2">Archaetidylinositol phosphate synthase</fullName>
        <shortName evidence="2">AIP synthase</shortName>
        <ecNumber evidence="2">2.7.8.39</ecNumber>
    </recommendedName>
</protein>
<proteinExistence type="inferred from homology"/>
<keyword evidence="2" id="KW-0479">Metal-binding</keyword>
<organism evidence="4 5">
    <name type="scientific">Methanobrevibacter cuticularis</name>
    <dbReference type="NCBI Taxonomy" id="47311"/>
    <lineage>
        <taxon>Archaea</taxon>
        <taxon>Methanobacteriati</taxon>
        <taxon>Methanobacteriota</taxon>
        <taxon>Methanomada group</taxon>
        <taxon>Methanobacteria</taxon>
        <taxon>Methanobacteriales</taxon>
        <taxon>Methanobacteriaceae</taxon>
        <taxon>Methanobrevibacter</taxon>
    </lineage>
</organism>
<dbReference type="HAMAP" id="MF_02242">
    <property type="entry name" value="AIP_synthase"/>
    <property type="match status" value="1"/>
</dbReference>
<feature type="transmembrane region" description="Helical" evidence="2">
    <location>
        <begin position="48"/>
        <end position="70"/>
    </location>
</feature>
<dbReference type="InterPro" id="IPR043130">
    <property type="entry name" value="CDP-OH_PTrfase_TM_dom"/>
</dbReference>
<reference evidence="4 5" key="1">
    <citation type="submission" date="2016-04" db="EMBL/GenBank/DDBJ databases">
        <title>Genome sequence of Methanobrevibacter cuticularis DSM 11139.</title>
        <authorList>
            <person name="Poehlein A."/>
            <person name="Seedorf H."/>
            <person name="Daniel R."/>
        </authorList>
    </citation>
    <scope>NUCLEOTIDE SEQUENCE [LARGE SCALE GENOMIC DNA]</scope>
    <source>
        <strain evidence="4 5">DSM 11139</strain>
    </source>
</reference>
<keyword evidence="2" id="KW-1133">Transmembrane helix</keyword>
<dbReference type="PROSITE" id="PS00379">
    <property type="entry name" value="CDP_ALCOHOL_P_TRANSF"/>
    <property type="match status" value="1"/>
</dbReference>
<keyword evidence="1 2" id="KW-0808">Transferase</keyword>
<dbReference type="GO" id="GO:0016780">
    <property type="term" value="F:phosphotransferase activity, for other substituted phosphate groups"/>
    <property type="evidence" value="ECO:0007669"/>
    <property type="project" value="UniProtKB-UniRule"/>
</dbReference>
<sequence length="197" mass="21953">MLERFRPFLKRILEPLAKRININPNIMTIISPFMAAISAIFFGTGDLFLGGVFILIAGVFDVFDGAIARYHNKTSKFGAFLDSTMDRFSDAIIIIGIIFGGYISWIIGVLAIHSAITVSYVRASAESKGISCNVGIAERATRLLLLAAGSFIAFFLNNSIYMNWTVILLVILSYITVVQRIYHVWKATSYERINLNK</sequence>
<name>A0A166DD09_9EURY</name>
<feature type="transmembrane region" description="Helical" evidence="2">
    <location>
        <begin position="20"/>
        <end position="42"/>
    </location>
</feature>
<dbReference type="EMBL" id="LWMW01000117">
    <property type="protein sequence ID" value="KZX15460.1"/>
    <property type="molecule type" value="Genomic_DNA"/>
</dbReference>
<dbReference type="AlphaFoldDB" id="A0A166DD09"/>